<dbReference type="Proteomes" id="UP001178354">
    <property type="component" value="Unassembled WGS sequence"/>
</dbReference>
<evidence type="ECO:0000256" key="6">
    <source>
        <dbReference type="ARBA" id="ARBA00022741"/>
    </source>
</evidence>
<gene>
    <name evidence="11 13" type="primary">glyS</name>
    <name evidence="13" type="ORF">Q8A57_07190</name>
</gene>
<dbReference type="NCBIfam" id="TIGR00211">
    <property type="entry name" value="glyS"/>
    <property type="match status" value="1"/>
</dbReference>
<dbReference type="RefSeq" id="WP_305170318.1">
    <property type="nucleotide sequence ID" value="NZ_JAUUUU010000003.1"/>
</dbReference>
<evidence type="ECO:0000256" key="2">
    <source>
        <dbReference type="ARBA" id="ARBA00008226"/>
    </source>
</evidence>
<dbReference type="SMART" id="SM00836">
    <property type="entry name" value="DALR_1"/>
    <property type="match status" value="1"/>
</dbReference>
<accession>A0AAW8B5V3</accession>
<dbReference type="GO" id="GO:0006420">
    <property type="term" value="P:arginyl-tRNA aminoacylation"/>
    <property type="evidence" value="ECO:0007669"/>
    <property type="project" value="InterPro"/>
</dbReference>
<dbReference type="GO" id="GO:0004820">
    <property type="term" value="F:glycine-tRNA ligase activity"/>
    <property type="evidence" value="ECO:0007669"/>
    <property type="project" value="UniProtKB-UniRule"/>
</dbReference>
<organism evidence="13 14">
    <name type="scientific">Porticoccus litoralis</name>
    <dbReference type="NCBI Taxonomy" id="434086"/>
    <lineage>
        <taxon>Bacteria</taxon>
        <taxon>Pseudomonadati</taxon>
        <taxon>Pseudomonadota</taxon>
        <taxon>Gammaproteobacteria</taxon>
        <taxon>Cellvibrionales</taxon>
        <taxon>Porticoccaceae</taxon>
        <taxon>Porticoccus</taxon>
    </lineage>
</organism>
<dbReference type="GO" id="GO:0005524">
    <property type="term" value="F:ATP binding"/>
    <property type="evidence" value="ECO:0007669"/>
    <property type="project" value="UniProtKB-UniRule"/>
</dbReference>
<dbReference type="Pfam" id="PF05746">
    <property type="entry name" value="DALR_1"/>
    <property type="match status" value="1"/>
</dbReference>
<dbReference type="Pfam" id="PF02092">
    <property type="entry name" value="tRNA_synt_2f"/>
    <property type="match status" value="1"/>
</dbReference>
<keyword evidence="4 11" id="KW-0963">Cytoplasm</keyword>
<comment type="catalytic activity">
    <reaction evidence="10 11">
        <text>tRNA(Gly) + glycine + ATP = glycyl-tRNA(Gly) + AMP + diphosphate</text>
        <dbReference type="Rhea" id="RHEA:16013"/>
        <dbReference type="Rhea" id="RHEA-COMP:9664"/>
        <dbReference type="Rhea" id="RHEA-COMP:9683"/>
        <dbReference type="ChEBI" id="CHEBI:30616"/>
        <dbReference type="ChEBI" id="CHEBI:33019"/>
        <dbReference type="ChEBI" id="CHEBI:57305"/>
        <dbReference type="ChEBI" id="CHEBI:78442"/>
        <dbReference type="ChEBI" id="CHEBI:78522"/>
        <dbReference type="ChEBI" id="CHEBI:456215"/>
        <dbReference type="EC" id="6.1.1.14"/>
    </reaction>
</comment>
<dbReference type="EC" id="6.1.1.14" evidence="11"/>
<dbReference type="GO" id="GO:0005829">
    <property type="term" value="C:cytosol"/>
    <property type="evidence" value="ECO:0007669"/>
    <property type="project" value="TreeGrafter"/>
</dbReference>
<evidence type="ECO:0000256" key="4">
    <source>
        <dbReference type="ARBA" id="ARBA00022490"/>
    </source>
</evidence>
<evidence type="ECO:0000256" key="5">
    <source>
        <dbReference type="ARBA" id="ARBA00022598"/>
    </source>
</evidence>
<evidence type="ECO:0000256" key="7">
    <source>
        <dbReference type="ARBA" id="ARBA00022840"/>
    </source>
</evidence>
<dbReference type="PRINTS" id="PR01045">
    <property type="entry name" value="TRNASYNTHGB"/>
</dbReference>
<evidence type="ECO:0000256" key="1">
    <source>
        <dbReference type="ARBA" id="ARBA00004496"/>
    </source>
</evidence>
<evidence type="ECO:0000313" key="13">
    <source>
        <dbReference type="EMBL" id="MDP1520745.1"/>
    </source>
</evidence>
<evidence type="ECO:0000313" key="14">
    <source>
        <dbReference type="Proteomes" id="UP001178354"/>
    </source>
</evidence>
<evidence type="ECO:0000256" key="10">
    <source>
        <dbReference type="ARBA" id="ARBA00047937"/>
    </source>
</evidence>
<dbReference type="GO" id="GO:0006426">
    <property type="term" value="P:glycyl-tRNA aminoacylation"/>
    <property type="evidence" value="ECO:0007669"/>
    <property type="project" value="UniProtKB-UniRule"/>
</dbReference>
<keyword evidence="6 11" id="KW-0547">Nucleotide-binding</keyword>
<comment type="caution">
    <text evidence="13">The sequence shown here is derived from an EMBL/GenBank/DDBJ whole genome shotgun (WGS) entry which is preliminary data.</text>
</comment>
<protein>
    <recommendedName>
        <fullName evidence="11">Glycine--tRNA ligase beta subunit</fullName>
        <ecNumber evidence="11">6.1.1.14</ecNumber>
    </recommendedName>
    <alternativeName>
        <fullName evidence="11">Glycyl-tRNA synthetase beta subunit</fullName>
        <shortName evidence="11">GlyRS</shortName>
    </alternativeName>
</protein>
<dbReference type="InterPro" id="IPR008909">
    <property type="entry name" value="DALR_anticod-bd"/>
</dbReference>
<name>A0AAW8B5V3_9GAMM</name>
<evidence type="ECO:0000256" key="3">
    <source>
        <dbReference type="ARBA" id="ARBA00011209"/>
    </source>
</evidence>
<dbReference type="AlphaFoldDB" id="A0AAW8B5V3"/>
<dbReference type="GO" id="GO:0004814">
    <property type="term" value="F:arginine-tRNA ligase activity"/>
    <property type="evidence" value="ECO:0007669"/>
    <property type="project" value="InterPro"/>
</dbReference>
<keyword evidence="8 11" id="KW-0648">Protein biosynthesis</keyword>
<evidence type="ECO:0000256" key="9">
    <source>
        <dbReference type="ARBA" id="ARBA00023146"/>
    </source>
</evidence>
<sequence length="695" mass="76628">MSADFLVEIGTEELPPKALLSLSEAFRDEILAQLSERELTFGEVTSYAAPRRLALCIKALDEQTPTQEIIAWGPPVNVAFKDGQPTRAAEAFASKNGIAIDELSSKVENDGKQDKLCHRATQAGEATESLLGTIVEKALAALPIPKRMRWGARREEFVRPVHWVLMLLGDRVVPAKVLGLDAGQQTRGHRFHAPAAITIDSPSSYAEQLRSAYVIADFSERRELIRKGVTIAAKEAGGNAVIDDSLLDEVTALNEWPIPLVGRFEERFLQVPPEALISSMKEHQKYFHAVDAEDNLLPLFITVANIESRDPAQVVDGNERVIRPRLSDAAFFYDTDRKTSLESRRDALKSIVFQAQLGTLYDKTERVARLAESLAGSTGADPKLAARAAQLCKSDLVSEMVGEFDDLQGIMGRYYAVNDGEHAEVAEALLEQYLPRFAGDQLPQTATGATLAIADRLDTLVGIFGIGQPPTGSRDPFALRRASLGVLRILVEKKLDLDLRTALTLAASAHDLPSIKTGSDKVVEQVLTYMVDRFRAWYEDESIPVEVFLSVAARQLSNPLDIHLRVQAVNAFNQLPEAQALAAANKRVSNILTKQDTAFNNTAIDNTLLNDPAEQVLAKTLVELSNQVKPLLKTRDYTDALKKLASLREPVDRFFDDVMVMVDDVAVRNNRLVLLQQLRELFLEVADISLLVPAK</sequence>
<dbReference type="InterPro" id="IPR015944">
    <property type="entry name" value="Gly-tRNA-synth_bsu"/>
</dbReference>
<keyword evidence="7 11" id="KW-0067">ATP-binding</keyword>
<comment type="subunit">
    <text evidence="3 11">Tetramer of two alpha and two beta subunits.</text>
</comment>
<comment type="similarity">
    <text evidence="2 11">Belongs to the class-II aminoacyl-tRNA synthetase family.</text>
</comment>
<proteinExistence type="inferred from homology"/>
<evidence type="ECO:0000256" key="11">
    <source>
        <dbReference type="HAMAP-Rule" id="MF_00255"/>
    </source>
</evidence>
<evidence type="ECO:0000259" key="12">
    <source>
        <dbReference type="SMART" id="SM00836"/>
    </source>
</evidence>
<keyword evidence="5 11" id="KW-0436">Ligase</keyword>
<feature type="domain" description="DALR anticodon binding" evidence="12">
    <location>
        <begin position="587"/>
        <end position="691"/>
    </location>
</feature>
<comment type="subcellular location">
    <subcellularLocation>
        <location evidence="1 11">Cytoplasm</location>
    </subcellularLocation>
</comment>
<reference evidence="13" key="1">
    <citation type="journal article" date="2010" name="Int. J. Syst. Evol. Microbiol.">
        <title>Porticoccus litoralis gen. nov., sp. nov., a gammaproteobacterium isolated from the Yellow Sea.</title>
        <authorList>
            <person name="Oh H.M."/>
            <person name="Kim H."/>
            <person name="Kim K.M."/>
            <person name="Min G.S."/>
            <person name="Cho J.C."/>
        </authorList>
    </citation>
    <scope>NUCLEOTIDE SEQUENCE</scope>
    <source>
        <strain evidence="13">DSM 25064</strain>
    </source>
</reference>
<dbReference type="SUPFAM" id="SSF109604">
    <property type="entry name" value="HD-domain/PDEase-like"/>
    <property type="match status" value="1"/>
</dbReference>
<dbReference type="InterPro" id="IPR006194">
    <property type="entry name" value="Gly-tRNA-synth_heterodimer"/>
</dbReference>
<dbReference type="PANTHER" id="PTHR30075">
    <property type="entry name" value="GLYCYL-TRNA SYNTHETASE"/>
    <property type="match status" value="1"/>
</dbReference>
<dbReference type="EMBL" id="JAUUUU010000003">
    <property type="protein sequence ID" value="MDP1520745.1"/>
    <property type="molecule type" value="Genomic_DNA"/>
</dbReference>
<dbReference type="PANTHER" id="PTHR30075:SF2">
    <property type="entry name" value="GLYCINE--TRNA LIGASE, CHLOROPLASTIC_MITOCHONDRIAL 2"/>
    <property type="match status" value="1"/>
</dbReference>
<keyword evidence="9 11" id="KW-0030">Aminoacyl-tRNA synthetase</keyword>
<reference evidence="13" key="2">
    <citation type="submission" date="2023-08" db="EMBL/GenBank/DDBJ databases">
        <authorList>
            <person name="Luo J."/>
        </authorList>
    </citation>
    <scope>NUCLEOTIDE SEQUENCE</scope>
    <source>
        <strain evidence="13">DSM 25064</strain>
    </source>
</reference>
<dbReference type="PROSITE" id="PS50861">
    <property type="entry name" value="AA_TRNA_LIGASE_II_GLYAB"/>
    <property type="match status" value="1"/>
</dbReference>
<dbReference type="HAMAP" id="MF_00255">
    <property type="entry name" value="Gly_tRNA_synth_beta"/>
    <property type="match status" value="1"/>
</dbReference>
<evidence type="ECO:0000256" key="8">
    <source>
        <dbReference type="ARBA" id="ARBA00022917"/>
    </source>
</evidence>
<dbReference type="Gene3D" id="1.10.730.10">
    <property type="entry name" value="Isoleucyl-tRNA Synthetase, Domain 1"/>
    <property type="match status" value="1"/>
</dbReference>
<keyword evidence="14" id="KW-1185">Reference proteome</keyword>